<dbReference type="EMBL" id="JADYXP020000019">
    <property type="protein sequence ID" value="KAL0105010.1"/>
    <property type="molecule type" value="Genomic_DNA"/>
</dbReference>
<keyword evidence="2" id="KW-1185">Reference proteome</keyword>
<gene>
    <name evidence="1" type="ORF">PUN28_016561</name>
</gene>
<dbReference type="Proteomes" id="UP001430953">
    <property type="component" value="Unassembled WGS sequence"/>
</dbReference>
<proteinExistence type="predicted"/>
<accession>A0AAW2EPS9</accession>
<evidence type="ECO:0000313" key="1">
    <source>
        <dbReference type="EMBL" id="KAL0105010.1"/>
    </source>
</evidence>
<dbReference type="AlphaFoldDB" id="A0AAW2EPS9"/>
<organism evidence="1 2">
    <name type="scientific">Cardiocondyla obscurior</name>
    <dbReference type="NCBI Taxonomy" id="286306"/>
    <lineage>
        <taxon>Eukaryota</taxon>
        <taxon>Metazoa</taxon>
        <taxon>Ecdysozoa</taxon>
        <taxon>Arthropoda</taxon>
        <taxon>Hexapoda</taxon>
        <taxon>Insecta</taxon>
        <taxon>Pterygota</taxon>
        <taxon>Neoptera</taxon>
        <taxon>Endopterygota</taxon>
        <taxon>Hymenoptera</taxon>
        <taxon>Apocrita</taxon>
        <taxon>Aculeata</taxon>
        <taxon>Formicoidea</taxon>
        <taxon>Formicidae</taxon>
        <taxon>Myrmicinae</taxon>
        <taxon>Cardiocondyla</taxon>
    </lineage>
</organism>
<evidence type="ECO:0000313" key="2">
    <source>
        <dbReference type="Proteomes" id="UP001430953"/>
    </source>
</evidence>
<reference evidence="1 2" key="1">
    <citation type="submission" date="2023-03" db="EMBL/GenBank/DDBJ databases">
        <title>High recombination rates correlate with genetic variation in Cardiocondyla obscurior ants.</title>
        <authorList>
            <person name="Errbii M."/>
        </authorList>
    </citation>
    <scope>NUCLEOTIDE SEQUENCE [LARGE SCALE GENOMIC DNA]</scope>
    <source>
        <strain evidence="1">Alpha-2009</strain>
        <tissue evidence="1">Whole body</tissue>
    </source>
</reference>
<comment type="caution">
    <text evidence="1">The sequence shown here is derived from an EMBL/GenBank/DDBJ whole genome shotgun (WGS) entry which is preliminary data.</text>
</comment>
<sequence>MPWDHFFRFLFARHSSKLSFRLRFIPPGGKLSRISVLRDKSKKNVVLYSNLNERHTSQIDKTFYFLSQRFNFLFFLIRHLL</sequence>
<protein>
    <submittedName>
        <fullName evidence="1">Uncharacterized protein</fullName>
    </submittedName>
</protein>
<name>A0AAW2EPS9_9HYME</name>